<evidence type="ECO:0000256" key="1">
    <source>
        <dbReference type="SAM" id="SignalP"/>
    </source>
</evidence>
<accession>A0AAE4Y9L2</accession>
<evidence type="ECO:0000313" key="2">
    <source>
        <dbReference type="EMBL" id="NBZ86264.1"/>
    </source>
</evidence>
<dbReference type="PROSITE" id="PS51257">
    <property type="entry name" value="PROKAR_LIPOPROTEIN"/>
    <property type="match status" value="1"/>
</dbReference>
<proteinExistence type="predicted"/>
<dbReference type="Pfam" id="PF02643">
    <property type="entry name" value="DUF192"/>
    <property type="match status" value="1"/>
</dbReference>
<sequence length="149" mass="15833">MRFAWCLGLLVLPGAALACGPDEVTFRDAKARFTVEIVDTATERAQGLMNRESLGSAQGMLFVYDAPGHPHFWMKNTLIPLDMIFIGPDGLVTRVHPDAVPHDETSIDGGAGVQYVLEINGGLAGAIGLKPGDAMIWQGLGDAALMPCN</sequence>
<name>A0AAE4Y9L2_9RHOB</name>
<dbReference type="InterPro" id="IPR038695">
    <property type="entry name" value="Saro_0823-like_sf"/>
</dbReference>
<dbReference type="EMBL" id="JAABNR010000001">
    <property type="protein sequence ID" value="NBZ86264.1"/>
    <property type="molecule type" value="Genomic_DNA"/>
</dbReference>
<dbReference type="PANTHER" id="PTHR37953:SF1">
    <property type="entry name" value="UPF0127 PROTEIN MJ1496"/>
    <property type="match status" value="1"/>
</dbReference>
<dbReference type="InterPro" id="IPR003795">
    <property type="entry name" value="DUF192"/>
</dbReference>
<feature type="chain" id="PRO_5042027530" evidence="1">
    <location>
        <begin position="19"/>
        <end position="149"/>
    </location>
</feature>
<keyword evidence="3" id="KW-1185">Reference proteome</keyword>
<dbReference type="RefSeq" id="WP_168773054.1">
    <property type="nucleotide sequence ID" value="NZ_JAABNR010000001.1"/>
</dbReference>
<evidence type="ECO:0000313" key="3">
    <source>
        <dbReference type="Proteomes" id="UP001193501"/>
    </source>
</evidence>
<gene>
    <name evidence="2" type="ORF">GV832_01620</name>
</gene>
<feature type="signal peptide" evidence="1">
    <location>
        <begin position="1"/>
        <end position="18"/>
    </location>
</feature>
<protein>
    <submittedName>
        <fullName evidence="2">DUF192 domain-containing protein</fullName>
    </submittedName>
</protein>
<organism evidence="2 3">
    <name type="scientific">Stagnihabitans tardus</name>
    <dbReference type="NCBI Taxonomy" id="2699202"/>
    <lineage>
        <taxon>Bacteria</taxon>
        <taxon>Pseudomonadati</taxon>
        <taxon>Pseudomonadota</taxon>
        <taxon>Alphaproteobacteria</taxon>
        <taxon>Rhodobacterales</taxon>
        <taxon>Paracoccaceae</taxon>
        <taxon>Stagnihabitans</taxon>
    </lineage>
</organism>
<dbReference type="AlphaFoldDB" id="A0AAE4Y9L2"/>
<dbReference type="Proteomes" id="UP001193501">
    <property type="component" value="Unassembled WGS sequence"/>
</dbReference>
<dbReference type="PANTHER" id="PTHR37953">
    <property type="entry name" value="UPF0127 PROTEIN MJ1496"/>
    <property type="match status" value="1"/>
</dbReference>
<comment type="caution">
    <text evidence="2">The sequence shown here is derived from an EMBL/GenBank/DDBJ whole genome shotgun (WGS) entry which is preliminary data.</text>
</comment>
<keyword evidence="1" id="KW-0732">Signal</keyword>
<dbReference type="Gene3D" id="2.60.120.1140">
    <property type="entry name" value="Protein of unknown function DUF192"/>
    <property type="match status" value="1"/>
</dbReference>
<reference evidence="2" key="1">
    <citation type="submission" date="2020-01" db="EMBL/GenBank/DDBJ databases">
        <authorList>
            <person name="Chen W.-M."/>
        </authorList>
    </citation>
    <scope>NUCLEOTIDE SEQUENCE</scope>
    <source>
        <strain evidence="2">CYK-10</strain>
    </source>
</reference>